<dbReference type="RefSeq" id="WP_007339737.1">
    <property type="nucleotide sequence ID" value="NZ_AMWG01000138.1"/>
</dbReference>
<dbReference type="PATRIC" id="fig|993516.3.peg.5434"/>
<reference evidence="1 2" key="1">
    <citation type="journal article" date="2013" name="Mar. Genomics">
        <title>Expression of sulfatases in Rhodopirellula baltica and the diversity of sulfatases in the genus Rhodopirellula.</title>
        <authorList>
            <person name="Wegner C.E."/>
            <person name="Richter-Heitmann T."/>
            <person name="Klindworth A."/>
            <person name="Klockow C."/>
            <person name="Richter M."/>
            <person name="Achstetter T."/>
            <person name="Glockner F.O."/>
            <person name="Harder J."/>
        </authorList>
    </citation>
    <scope>NUCLEOTIDE SEQUENCE [LARGE SCALE GENOMIC DNA]</scope>
    <source>
        <strain evidence="1 2">SWK14</strain>
    </source>
</reference>
<sequence>MKRQAIAYLSAVVLLAILLVPLVRSIRPAYHRYRFDSAQNATLNGDEEQKLFGLFNNGFDSLDHHLEQLVAIDAVRHASFTMPNILNDSSDRKALAEDMLANNCPPFVYWSSAAPSNATPMILDVWCEHDDFTQWTAYLTRFDPDVVIGG</sequence>
<dbReference type="Proteomes" id="UP000010959">
    <property type="component" value="Unassembled WGS sequence"/>
</dbReference>
<dbReference type="EMBL" id="AMWG01000138">
    <property type="protein sequence ID" value="ELP30977.1"/>
    <property type="molecule type" value="Genomic_DNA"/>
</dbReference>
<evidence type="ECO:0000313" key="2">
    <source>
        <dbReference type="Proteomes" id="UP000010959"/>
    </source>
</evidence>
<accession>L7CBH8</accession>
<proteinExistence type="predicted"/>
<evidence type="ECO:0000313" key="1">
    <source>
        <dbReference type="EMBL" id="ELP30977.1"/>
    </source>
</evidence>
<protein>
    <submittedName>
        <fullName evidence="1">Uncharacterized protein</fullName>
    </submittedName>
</protein>
<gene>
    <name evidence="1" type="ORF">RBSWK_05088</name>
</gene>
<dbReference type="AlphaFoldDB" id="L7CBH8"/>
<name>L7CBH8_RHOBT</name>
<organism evidence="1 2">
    <name type="scientific">Rhodopirellula baltica SWK14</name>
    <dbReference type="NCBI Taxonomy" id="993516"/>
    <lineage>
        <taxon>Bacteria</taxon>
        <taxon>Pseudomonadati</taxon>
        <taxon>Planctomycetota</taxon>
        <taxon>Planctomycetia</taxon>
        <taxon>Pirellulales</taxon>
        <taxon>Pirellulaceae</taxon>
        <taxon>Rhodopirellula</taxon>
    </lineage>
</organism>
<comment type="caution">
    <text evidence="1">The sequence shown here is derived from an EMBL/GenBank/DDBJ whole genome shotgun (WGS) entry which is preliminary data.</text>
</comment>